<accession>A0AAN9A9P8</accession>
<dbReference type="EMBL" id="JAXCGZ010011361">
    <property type="protein sequence ID" value="KAK7075127.1"/>
    <property type="molecule type" value="Genomic_DNA"/>
</dbReference>
<dbReference type="InterPro" id="IPR017850">
    <property type="entry name" value="Alkaline_phosphatase_core_sf"/>
</dbReference>
<feature type="domain" description="Sulfatase N-terminal" evidence="8">
    <location>
        <begin position="82"/>
        <end position="407"/>
    </location>
</feature>
<evidence type="ECO:0000256" key="5">
    <source>
        <dbReference type="ARBA" id="ARBA00022837"/>
    </source>
</evidence>
<feature type="compositionally biased region" description="Polar residues" evidence="7">
    <location>
        <begin position="608"/>
        <end position="624"/>
    </location>
</feature>
<dbReference type="InterPro" id="IPR000917">
    <property type="entry name" value="Sulfatase_N"/>
</dbReference>
<organism evidence="9 10">
    <name type="scientific">Halocaridina rubra</name>
    <name type="common">Hawaiian red shrimp</name>
    <dbReference type="NCBI Taxonomy" id="373956"/>
    <lineage>
        <taxon>Eukaryota</taxon>
        <taxon>Metazoa</taxon>
        <taxon>Ecdysozoa</taxon>
        <taxon>Arthropoda</taxon>
        <taxon>Crustacea</taxon>
        <taxon>Multicrustacea</taxon>
        <taxon>Malacostraca</taxon>
        <taxon>Eumalacostraca</taxon>
        <taxon>Eucarida</taxon>
        <taxon>Decapoda</taxon>
        <taxon>Pleocyemata</taxon>
        <taxon>Caridea</taxon>
        <taxon>Atyoidea</taxon>
        <taxon>Atyidae</taxon>
        <taxon>Halocaridina</taxon>
    </lineage>
</organism>
<sequence>MPSLIKAVLGSSFHVLSLVSVCVKNNQRRFCVLDIPLVIYVDLEAFSIRVTTVFKFQLCAMLWIVIQMILFCISLANCKEKPHLILIVADDLGWNDVSWHNPSVATPHLEELARGGVILNQSYVLPICTPTRSALMTGRYPFTIGRQRSTIRPSEPTGLLLNATLLPQSLKKAGYSTHVVGKWHLGFCSWSYTPTYRSFDTFYGYYNGAEDYFTHLRNCLHATDCNNCTSSEGEVHFGLDLRNNTTPDPNKEGIYSPHLFASYVEDLLESRNAKEPMFLYFPFQSVHAPLMVPKNYTKPYKYIHDHDRRVYLGMVSALDEAVGRVVQALKSTGHYNNSVIVFTTDNGGTCHHGGNNWPLRGMKSTFWEGGTRGVAFVHSPLLPNPGTVSNTLVHATDWFKTFVKLAGGEAPSVLDGFDQWEAISGLSTSPRKQMVYNIDDTDKLRAAVRMGDYKLLVGNPGEGDWTPPPEMLERTKNAINFVSDQSHLPESLFLKSVERGHSGVDLPKLYKTFNKTSLKNSKLSDGSLIHRPGKLVKQNRDSAKRVLRSADQKKEPYIFTKKGLARDLVQFRTSFSRDYSNSFVSELLDQVVDNGNTHKEENKDRNASENNYISKTSENTSRNHGSNRHPEVQNNQNSYSEENDAVLWQDLANEYLVNDAWFKNQVSSYNVLKNDTEIRLYNIIDDPEERSNLAQKKVNTVKILLEFLLKEFMNRYAPADVPDEVPEANPKYWNNTWSPGWCIPK</sequence>
<dbReference type="GO" id="GO:0008484">
    <property type="term" value="F:sulfuric ester hydrolase activity"/>
    <property type="evidence" value="ECO:0007669"/>
    <property type="project" value="InterPro"/>
</dbReference>
<dbReference type="GO" id="GO:0046872">
    <property type="term" value="F:metal ion binding"/>
    <property type="evidence" value="ECO:0007669"/>
    <property type="project" value="UniProtKB-KW"/>
</dbReference>
<dbReference type="Proteomes" id="UP001381693">
    <property type="component" value="Unassembled WGS sequence"/>
</dbReference>
<keyword evidence="4" id="KW-0378">Hydrolase</keyword>
<evidence type="ECO:0000313" key="9">
    <source>
        <dbReference type="EMBL" id="KAK7075127.1"/>
    </source>
</evidence>
<dbReference type="Pfam" id="PF00884">
    <property type="entry name" value="Sulfatase"/>
    <property type="match status" value="1"/>
</dbReference>
<feature type="compositionally biased region" description="Basic and acidic residues" evidence="7">
    <location>
        <begin position="596"/>
        <end position="607"/>
    </location>
</feature>
<dbReference type="PROSITE" id="PS00149">
    <property type="entry name" value="SULFATASE_2"/>
    <property type="match status" value="1"/>
</dbReference>
<evidence type="ECO:0000256" key="6">
    <source>
        <dbReference type="ARBA" id="ARBA00023180"/>
    </source>
</evidence>
<dbReference type="SUPFAM" id="SSF53649">
    <property type="entry name" value="Alkaline phosphatase-like"/>
    <property type="match status" value="1"/>
</dbReference>
<comment type="similarity">
    <text evidence="2">Belongs to the sulfatase family.</text>
</comment>
<proteinExistence type="inferred from homology"/>
<evidence type="ECO:0000259" key="8">
    <source>
        <dbReference type="Pfam" id="PF00884"/>
    </source>
</evidence>
<dbReference type="CDD" id="cd16029">
    <property type="entry name" value="4-S"/>
    <property type="match status" value="1"/>
</dbReference>
<evidence type="ECO:0000256" key="4">
    <source>
        <dbReference type="ARBA" id="ARBA00022801"/>
    </source>
</evidence>
<evidence type="ECO:0000256" key="7">
    <source>
        <dbReference type="SAM" id="MobiDB-lite"/>
    </source>
</evidence>
<evidence type="ECO:0000256" key="2">
    <source>
        <dbReference type="ARBA" id="ARBA00008779"/>
    </source>
</evidence>
<protein>
    <recommendedName>
        <fullName evidence="8">Sulfatase N-terminal domain-containing protein</fullName>
    </recommendedName>
</protein>
<keyword evidence="6" id="KW-0325">Glycoprotein</keyword>
<gene>
    <name evidence="9" type="ORF">SK128_003935</name>
</gene>
<comment type="cofactor">
    <cofactor evidence="1">
        <name>Ca(2+)</name>
        <dbReference type="ChEBI" id="CHEBI:29108"/>
    </cofactor>
</comment>
<keyword evidence="3" id="KW-0479">Metal-binding</keyword>
<reference evidence="9 10" key="1">
    <citation type="submission" date="2023-11" db="EMBL/GenBank/DDBJ databases">
        <title>Halocaridina rubra genome assembly.</title>
        <authorList>
            <person name="Smith C."/>
        </authorList>
    </citation>
    <scope>NUCLEOTIDE SEQUENCE [LARGE SCALE GENOMIC DNA]</scope>
    <source>
        <strain evidence="9">EP-1</strain>
        <tissue evidence="9">Whole</tissue>
    </source>
</reference>
<dbReference type="PROSITE" id="PS00523">
    <property type="entry name" value="SULFATASE_1"/>
    <property type="match status" value="1"/>
</dbReference>
<keyword evidence="5" id="KW-0106">Calcium</keyword>
<keyword evidence="10" id="KW-1185">Reference proteome</keyword>
<dbReference type="AlphaFoldDB" id="A0AAN9A9P8"/>
<dbReference type="InterPro" id="IPR047115">
    <property type="entry name" value="ARSB"/>
</dbReference>
<dbReference type="PANTHER" id="PTHR10342:SF274">
    <property type="entry name" value="ARYLSULFATASE B"/>
    <property type="match status" value="1"/>
</dbReference>
<dbReference type="Gene3D" id="3.40.720.10">
    <property type="entry name" value="Alkaline Phosphatase, subunit A"/>
    <property type="match status" value="1"/>
</dbReference>
<dbReference type="Gene3D" id="3.30.1120.10">
    <property type="match status" value="1"/>
</dbReference>
<comment type="caution">
    <text evidence="9">The sequence shown here is derived from an EMBL/GenBank/DDBJ whole genome shotgun (WGS) entry which is preliminary data.</text>
</comment>
<evidence type="ECO:0000256" key="1">
    <source>
        <dbReference type="ARBA" id="ARBA00001913"/>
    </source>
</evidence>
<feature type="region of interest" description="Disordered" evidence="7">
    <location>
        <begin position="596"/>
        <end position="640"/>
    </location>
</feature>
<evidence type="ECO:0000313" key="10">
    <source>
        <dbReference type="Proteomes" id="UP001381693"/>
    </source>
</evidence>
<evidence type="ECO:0000256" key="3">
    <source>
        <dbReference type="ARBA" id="ARBA00022723"/>
    </source>
</evidence>
<name>A0AAN9A9P8_HALRR</name>
<dbReference type="PANTHER" id="PTHR10342">
    <property type="entry name" value="ARYLSULFATASE"/>
    <property type="match status" value="1"/>
</dbReference>
<dbReference type="InterPro" id="IPR024607">
    <property type="entry name" value="Sulfatase_CS"/>
</dbReference>